<organism evidence="3 4">
    <name type="scientific">Parasponia andersonii</name>
    <name type="common">Sponia andersonii</name>
    <dbReference type="NCBI Taxonomy" id="3476"/>
    <lineage>
        <taxon>Eukaryota</taxon>
        <taxon>Viridiplantae</taxon>
        <taxon>Streptophyta</taxon>
        <taxon>Embryophyta</taxon>
        <taxon>Tracheophyta</taxon>
        <taxon>Spermatophyta</taxon>
        <taxon>Magnoliopsida</taxon>
        <taxon>eudicotyledons</taxon>
        <taxon>Gunneridae</taxon>
        <taxon>Pentapetalae</taxon>
        <taxon>rosids</taxon>
        <taxon>fabids</taxon>
        <taxon>Rosales</taxon>
        <taxon>Cannabaceae</taxon>
        <taxon>Parasponia</taxon>
    </lineage>
</organism>
<dbReference type="AlphaFoldDB" id="A0A2P5CMI0"/>
<sequence>MGIADLPKICGFSDFNPSSSFGYTPTSSSANEDNCWISHENIFPPTSQPEKENNLSSSCYPSELSSHNTWLIYANTYEVSDEIITRLPNLVERADSKVVGWTVKEKPEDTGRYSFVSRKGQQLVNDFPSCDKNWTLMLSGLYGFGSNGHPSNSTRVRKTWGSPDPTSNDPPAVGLDSLERINKLKSAPIKSSMANLIGHYVPIIVNTLKVERDSAIERVSDLEKHMVSKDESLLNAKKNAQAQYDLFVEFQDGKSSRWKVEKEIKEYEEEFQSETEEFNRVMKQLEFQK</sequence>
<feature type="region of interest" description="Disordered" evidence="2">
    <location>
        <begin position="150"/>
        <end position="172"/>
    </location>
</feature>
<evidence type="ECO:0000256" key="2">
    <source>
        <dbReference type="SAM" id="MobiDB-lite"/>
    </source>
</evidence>
<reference evidence="4" key="1">
    <citation type="submission" date="2016-06" db="EMBL/GenBank/DDBJ databases">
        <title>Parallel loss of symbiosis genes in relatives of nitrogen-fixing non-legume Parasponia.</title>
        <authorList>
            <person name="Van Velzen R."/>
            <person name="Holmer R."/>
            <person name="Bu F."/>
            <person name="Rutten L."/>
            <person name="Van Zeijl A."/>
            <person name="Liu W."/>
            <person name="Santuari L."/>
            <person name="Cao Q."/>
            <person name="Sharma T."/>
            <person name="Shen D."/>
            <person name="Roswanjaya Y."/>
            <person name="Wardhani T."/>
            <person name="Kalhor M.S."/>
            <person name="Jansen J."/>
            <person name="Van den Hoogen J."/>
            <person name="Gungor B."/>
            <person name="Hartog M."/>
            <person name="Hontelez J."/>
            <person name="Verver J."/>
            <person name="Yang W.-C."/>
            <person name="Schijlen E."/>
            <person name="Repin R."/>
            <person name="Schilthuizen M."/>
            <person name="Schranz E."/>
            <person name="Heidstra R."/>
            <person name="Miyata K."/>
            <person name="Fedorova E."/>
            <person name="Kohlen W."/>
            <person name="Bisseling T."/>
            <person name="Smit S."/>
            <person name="Geurts R."/>
        </authorList>
    </citation>
    <scope>NUCLEOTIDE SEQUENCE [LARGE SCALE GENOMIC DNA]</scope>
    <source>
        <strain evidence="4">cv. WU1-14</strain>
    </source>
</reference>
<dbReference type="EMBL" id="JXTB01000114">
    <property type="protein sequence ID" value="PON62243.1"/>
    <property type="molecule type" value="Genomic_DNA"/>
</dbReference>
<keyword evidence="1" id="KW-0175">Coiled coil</keyword>
<evidence type="ECO:0000313" key="4">
    <source>
        <dbReference type="Proteomes" id="UP000237105"/>
    </source>
</evidence>
<comment type="caution">
    <text evidence="3">The sequence shown here is derived from an EMBL/GenBank/DDBJ whole genome shotgun (WGS) entry which is preliminary data.</text>
</comment>
<evidence type="ECO:0000256" key="1">
    <source>
        <dbReference type="SAM" id="Coils"/>
    </source>
</evidence>
<keyword evidence="4" id="KW-1185">Reference proteome</keyword>
<name>A0A2P5CMI0_PARAD</name>
<dbReference type="Proteomes" id="UP000237105">
    <property type="component" value="Unassembled WGS sequence"/>
</dbReference>
<gene>
    <name evidence="3" type="ORF">PanWU01x14_139430</name>
</gene>
<proteinExistence type="predicted"/>
<protein>
    <submittedName>
        <fullName evidence="3">Uncharacterized protein</fullName>
    </submittedName>
</protein>
<dbReference type="OrthoDB" id="1750920at2759"/>
<feature type="coiled-coil region" evidence="1">
    <location>
        <begin position="257"/>
        <end position="284"/>
    </location>
</feature>
<accession>A0A2P5CMI0</accession>
<evidence type="ECO:0000313" key="3">
    <source>
        <dbReference type="EMBL" id="PON62243.1"/>
    </source>
</evidence>